<dbReference type="Proteomes" id="UP000010793">
    <property type="component" value="Chromosome"/>
</dbReference>
<dbReference type="EMBL" id="CP002873">
    <property type="protein sequence ID" value="AGA66208.1"/>
    <property type="molecule type" value="Genomic_DNA"/>
</dbReference>
<evidence type="ECO:0000313" key="2">
    <source>
        <dbReference type="Proteomes" id="UP000010793"/>
    </source>
</evidence>
<dbReference type="AlphaFoldDB" id="A0A3B6VKA2"/>
<accession>A0A3B6VKA2</accession>
<proteinExistence type="predicted"/>
<protein>
    <submittedName>
        <fullName evidence="1">Uncharacterized protein</fullName>
    </submittedName>
</protein>
<organism evidence="1 2">
    <name type="scientific">Brachyspira pilosicoli P43/6/78</name>
    <dbReference type="NCBI Taxonomy" id="1042417"/>
    <lineage>
        <taxon>Bacteria</taxon>
        <taxon>Pseudomonadati</taxon>
        <taxon>Spirochaetota</taxon>
        <taxon>Spirochaetia</taxon>
        <taxon>Brachyspirales</taxon>
        <taxon>Brachyspiraceae</taxon>
        <taxon>Brachyspira</taxon>
    </lineage>
</organism>
<reference evidence="1 2" key="1">
    <citation type="journal article" date="2013" name="Genome Announc.">
        <title>Complete Genome Sequence of the Porcine Strain Brachyspira pilosicoli P43/6/78(T.).</title>
        <authorList>
            <person name="Lin C."/>
            <person name="den Bakker H.C."/>
            <person name="Suzuki H."/>
            <person name="Lefebure T."/>
            <person name="Ponnala L."/>
            <person name="Sun Q."/>
            <person name="Stanhope M.J."/>
            <person name="Wiedmann M."/>
            <person name="Duhamel G.E."/>
        </authorList>
    </citation>
    <scope>NUCLEOTIDE SEQUENCE [LARGE SCALE GENOMIC DNA]</scope>
    <source>
        <strain evidence="1 2">P43/6/78</strain>
    </source>
</reference>
<sequence length="56" mass="6504">MQSFCFFVAYLKVLLSVAKEVGVWGLVPTNNKTKKIILTKYSYILNKLLYALLKYK</sequence>
<evidence type="ECO:0000313" key="1">
    <source>
        <dbReference type="EMBL" id="AGA66208.1"/>
    </source>
</evidence>
<keyword evidence="2" id="KW-1185">Reference proteome</keyword>
<name>A0A3B6VKA2_BRAPL</name>
<dbReference type="KEGG" id="bpip:BPP43_04680"/>
<gene>
    <name evidence="1" type="ORF">BPP43_04680</name>
</gene>